<dbReference type="EMBL" id="WMII01000006">
    <property type="protein sequence ID" value="MTH64309.1"/>
    <property type="molecule type" value="Genomic_DNA"/>
</dbReference>
<keyword evidence="9 13" id="KW-1133">Transmembrane helix</keyword>
<feature type="transmembrane region" description="Helical" evidence="13">
    <location>
        <begin position="13"/>
        <end position="33"/>
    </location>
</feature>
<dbReference type="InterPro" id="IPR052168">
    <property type="entry name" value="Cytochrome_b561_oxidase"/>
</dbReference>
<reference evidence="15 16" key="1">
    <citation type="submission" date="2019-11" db="EMBL/GenBank/DDBJ databases">
        <authorList>
            <person name="Dong K."/>
        </authorList>
    </citation>
    <scope>NUCLEOTIDE SEQUENCE [LARGE SCALE GENOMIC DNA]</scope>
    <source>
        <strain evidence="15 16">DK608</strain>
    </source>
</reference>
<dbReference type="RefSeq" id="WP_155044170.1">
    <property type="nucleotide sequence ID" value="NZ_WMIH01000006.1"/>
</dbReference>
<evidence type="ECO:0000256" key="4">
    <source>
        <dbReference type="ARBA" id="ARBA00022475"/>
    </source>
</evidence>
<keyword evidence="8" id="KW-0249">Electron transport</keyword>
<keyword evidence="16" id="KW-1185">Reference proteome</keyword>
<keyword evidence="6 13" id="KW-0812">Transmembrane</keyword>
<feature type="domain" description="Cytochrome b561 bacterial/Ni-hydrogenase" evidence="14">
    <location>
        <begin position="7"/>
        <end position="177"/>
    </location>
</feature>
<gene>
    <name evidence="15" type="ORF">GL284_08495</name>
</gene>
<evidence type="ECO:0000313" key="16">
    <source>
        <dbReference type="Proteomes" id="UP000478740"/>
    </source>
</evidence>
<dbReference type="Proteomes" id="UP000478740">
    <property type="component" value="Unassembled WGS sequence"/>
</dbReference>
<evidence type="ECO:0000256" key="11">
    <source>
        <dbReference type="ARBA" id="ARBA00023136"/>
    </source>
</evidence>
<organism evidence="15 16">
    <name type="scientific">Paracoccus shanxieyensis</name>
    <dbReference type="NCBI Taxonomy" id="2675752"/>
    <lineage>
        <taxon>Bacteria</taxon>
        <taxon>Pseudomonadati</taxon>
        <taxon>Pseudomonadota</taxon>
        <taxon>Alphaproteobacteria</taxon>
        <taxon>Rhodobacterales</taxon>
        <taxon>Paracoccaceae</taxon>
        <taxon>Paracoccus</taxon>
    </lineage>
</organism>
<keyword evidence="4" id="KW-1003">Cell membrane</keyword>
<dbReference type="GO" id="GO:0046872">
    <property type="term" value="F:metal ion binding"/>
    <property type="evidence" value="ECO:0007669"/>
    <property type="project" value="UniProtKB-KW"/>
</dbReference>
<evidence type="ECO:0000313" key="15">
    <source>
        <dbReference type="EMBL" id="MTH64309.1"/>
    </source>
</evidence>
<evidence type="ECO:0000256" key="3">
    <source>
        <dbReference type="ARBA" id="ARBA00022448"/>
    </source>
</evidence>
<keyword evidence="7" id="KW-0479">Metal-binding</keyword>
<protein>
    <submittedName>
        <fullName evidence="15">Cytochrome b</fullName>
    </submittedName>
</protein>
<dbReference type="InterPro" id="IPR011577">
    <property type="entry name" value="Cyt_b561_bac/Ni-Hgenase"/>
</dbReference>
<evidence type="ECO:0000256" key="13">
    <source>
        <dbReference type="SAM" id="Phobius"/>
    </source>
</evidence>
<comment type="cofactor">
    <cofactor evidence="1">
        <name>heme b</name>
        <dbReference type="ChEBI" id="CHEBI:60344"/>
    </cofactor>
</comment>
<comment type="similarity">
    <text evidence="12">Belongs to the cytochrome b561 family.</text>
</comment>
<evidence type="ECO:0000256" key="9">
    <source>
        <dbReference type="ARBA" id="ARBA00022989"/>
    </source>
</evidence>
<dbReference type="PANTHER" id="PTHR30529:SF1">
    <property type="entry name" value="CYTOCHROME B561 HOMOLOG 2"/>
    <property type="match status" value="1"/>
</dbReference>
<comment type="subcellular location">
    <subcellularLocation>
        <location evidence="2">Cell membrane</location>
        <topology evidence="2">Multi-pass membrane protein</topology>
    </subcellularLocation>
</comment>
<evidence type="ECO:0000256" key="6">
    <source>
        <dbReference type="ARBA" id="ARBA00022692"/>
    </source>
</evidence>
<evidence type="ECO:0000256" key="10">
    <source>
        <dbReference type="ARBA" id="ARBA00023004"/>
    </source>
</evidence>
<keyword evidence="10" id="KW-0408">Iron</keyword>
<feature type="transmembrane region" description="Helical" evidence="13">
    <location>
        <begin position="85"/>
        <end position="107"/>
    </location>
</feature>
<evidence type="ECO:0000259" key="14">
    <source>
        <dbReference type="Pfam" id="PF01292"/>
    </source>
</evidence>
<accession>A0A6L6IWP3</accession>
<dbReference type="AlphaFoldDB" id="A0A6L6IWP3"/>
<feature type="transmembrane region" description="Helical" evidence="13">
    <location>
        <begin position="140"/>
        <end position="166"/>
    </location>
</feature>
<dbReference type="SUPFAM" id="SSF81342">
    <property type="entry name" value="Transmembrane di-heme cytochromes"/>
    <property type="match status" value="1"/>
</dbReference>
<evidence type="ECO:0000256" key="12">
    <source>
        <dbReference type="ARBA" id="ARBA00037975"/>
    </source>
</evidence>
<evidence type="ECO:0000256" key="7">
    <source>
        <dbReference type="ARBA" id="ARBA00022723"/>
    </source>
</evidence>
<proteinExistence type="inferred from homology"/>
<dbReference type="GO" id="GO:0020037">
    <property type="term" value="F:heme binding"/>
    <property type="evidence" value="ECO:0007669"/>
    <property type="project" value="TreeGrafter"/>
</dbReference>
<dbReference type="Pfam" id="PF01292">
    <property type="entry name" value="Ni_hydr_CYTB"/>
    <property type="match status" value="1"/>
</dbReference>
<dbReference type="GO" id="GO:0022904">
    <property type="term" value="P:respiratory electron transport chain"/>
    <property type="evidence" value="ECO:0007669"/>
    <property type="project" value="InterPro"/>
</dbReference>
<dbReference type="GO" id="GO:0005886">
    <property type="term" value="C:plasma membrane"/>
    <property type="evidence" value="ECO:0007669"/>
    <property type="project" value="UniProtKB-SubCell"/>
</dbReference>
<sequence>MTAAHGYRTPARLLHWSIAAAVVLMIPAGLVMTQDGLPRSLGDGLFLFHKNMGVLLIPLIVWRILYRLMHPPPPLPPQIPAWQRAAAGASHLLLYALLVVMPLSGFIRVRAGGFPIELLDRLGLGPWLAKSPTLAARAEALHYVAAMLLIAVLAVHVAAALHHALIRHDGVWRRIWPPWRARD</sequence>
<dbReference type="PANTHER" id="PTHR30529">
    <property type="entry name" value="CYTOCHROME B561"/>
    <property type="match status" value="1"/>
</dbReference>
<comment type="caution">
    <text evidence="15">The sequence shown here is derived from an EMBL/GenBank/DDBJ whole genome shotgun (WGS) entry which is preliminary data.</text>
</comment>
<evidence type="ECO:0000256" key="2">
    <source>
        <dbReference type="ARBA" id="ARBA00004651"/>
    </source>
</evidence>
<keyword evidence="5" id="KW-0349">Heme</keyword>
<dbReference type="InterPro" id="IPR016174">
    <property type="entry name" value="Di-haem_cyt_TM"/>
</dbReference>
<evidence type="ECO:0000256" key="8">
    <source>
        <dbReference type="ARBA" id="ARBA00022982"/>
    </source>
</evidence>
<evidence type="ECO:0000256" key="1">
    <source>
        <dbReference type="ARBA" id="ARBA00001970"/>
    </source>
</evidence>
<feature type="transmembrane region" description="Helical" evidence="13">
    <location>
        <begin position="45"/>
        <end position="65"/>
    </location>
</feature>
<keyword evidence="11 13" id="KW-0472">Membrane</keyword>
<keyword evidence="3" id="KW-0813">Transport</keyword>
<evidence type="ECO:0000256" key="5">
    <source>
        <dbReference type="ARBA" id="ARBA00022617"/>
    </source>
</evidence>
<name>A0A6L6IWP3_9RHOB</name>
<dbReference type="Gene3D" id="1.20.950.20">
    <property type="entry name" value="Transmembrane di-heme cytochromes, Chain C"/>
    <property type="match status" value="1"/>
</dbReference>
<dbReference type="GO" id="GO:0009055">
    <property type="term" value="F:electron transfer activity"/>
    <property type="evidence" value="ECO:0007669"/>
    <property type="project" value="InterPro"/>
</dbReference>